<evidence type="ECO:0000256" key="1">
    <source>
        <dbReference type="ARBA" id="ARBA00004651"/>
    </source>
</evidence>
<dbReference type="InterPro" id="IPR019476">
    <property type="entry name" value="T4SS_TraD_DNA-bd"/>
</dbReference>
<organism evidence="9 10">
    <name type="scientific">Francisella salimarina</name>
    <dbReference type="NCBI Taxonomy" id="2599927"/>
    <lineage>
        <taxon>Bacteria</taxon>
        <taxon>Pseudomonadati</taxon>
        <taxon>Pseudomonadota</taxon>
        <taxon>Gammaproteobacteria</taxon>
        <taxon>Thiotrichales</taxon>
        <taxon>Francisellaceae</taxon>
        <taxon>Francisella</taxon>
    </lineage>
</organism>
<evidence type="ECO:0000313" key="10">
    <source>
        <dbReference type="Proteomes" id="UP000683421"/>
    </source>
</evidence>
<evidence type="ECO:0000256" key="5">
    <source>
        <dbReference type="ARBA" id="ARBA00023136"/>
    </source>
</evidence>
<feature type="transmembrane region" description="Helical" evidence="6">
    <location>
        <begin position="101"/>
        <end position="123"/>
    </location>
</feature>
<evidence type="ECO:0000313" key="9">
    <source>
        <dbReference type="EMBL" id="QWV00062.1"/>
    </source>
</evidence>
<keyword evidence="9" id="KW-0238">DNA-binding</keyword>
<feature type="domain" description="Helicase HerA central" evidence="7">
    <location>
        <begin position="250"/>
        <end position="333"/>
    </location>
</feature>
<evidence type="ECO:0000256" key="3">
    <source>
        <dbReference type="ARBA" id="ARBA00022692"/>
    </source>
</evidence>
<dbReference type="EMBL" id="CP076680">
    <property type="protein sequence ID" value="QWV00062.1"/>
    <property type="molecule type" value="Genomic_DNA"/>
</dbReference>
<evidence type="ECO:0000259" key="8">
    <source>
        <dbReference type="Pfam" id="PF10412"/>
    </source>
</evidence>
<evidence type="ECO:0000256" key="4">
    <source>
        <dbReference type="ARBA" id="ARBA00022989"/>
    </source>
</evidence>
<dbReference type="Pfam" id="PF01935">
    <property type="entry name" value="DUF87"/>
    <property type="match status" value="1"/>
</dbReference>
<feature type="transmembrane region" description="Helical" evidence="6">
    <location>
        <begin position="12"/>
        <end position="35"/>
    </location>
</feature>
<feature type="domain" description="Type IV secretion system coupling protein TraD DNA-binding" evidence="8">
    <location>
        <begin position="434"/>
        <end position="612"/>
    </location>
</feature>
<protein>
    <submittedName>
        <fullName evidence="9">Type IV secretion system DNA-binding domain-containing protein</fullName>
    </submittedName>
</protein>
<dbReference type="PANTHER" id="PTHR37937:SF1">
    <property type="entry name" value="CONJUGATIVE TRANSFER: DNA TRANSPORT"/>
    <property type="match status" value="1"/>
</dbReference>
<dbReference type="Proteomes" id="UP000683421">
    <property type="component" value="Chromosome"/>
</dbReference>
<reference evidence="9 10" key="1">
    <citation type="submission" date="2021-06" db="EMBL/GenBank/DDBJ databases">
        <title>Ulceroglandular infection and bacteremia caused by Francisella salimarina in an immunocompromised patient, France.</title>
        <authorList>
            <person name="Hennebique A."/>
            <person name="Caspar Y."/>
            <person name="Maurin M."/>
            <person name="Boisset S."/>
            <person name="Pelloux I."/>
            <person name="Gallego-Hernanz M.P."/>
            <person name="Burucoa C."/>
            <person name="Cazenave-Roblot F."/>
            <person name="Plouzeau C."/>
            <person name="Rammaert B."/>
        </authorList>
    </citation>
    <scope>NUCLEOTIDE SEQUENCE [LARGE SCALE GENOMIC DNA]</scope>
    <source>
        <strain evidence="9 10">CHUGA-F75</strain>
    </source>
</reference>
<keyword evidence="10" id="KW-1185">Reference proteome</keyword>
<dbReference type="RefSeq" id="WP_216692698.1">
    <property type="nucleotide sequence ID" value="NZ_CP076680.1"/>
</dbReference>
<dbReference type="KEGG" id="fsr:KQR59_04045"/>
<evidence type="ECO:0000256" key="2">
    <source>
        <dbReference type="ARBA" id="ARBA00022475"/>
    </source>
</evidence>
<dbReference type="GO" id="GO:0003677">
    <property type="term" value="F:DNA binding"/>
    <property type="evidence" value="ECO:0007669"/>
    <property type="project" value="UniProtKB-KW"/>
</dbReference>
<name>A0AAJ4TLQ5_9GAMM</name>
<dbReference type="Pfam" id="PF10412">
    <property type="entry name" value="TrwB_AAD_bind"/>
    <property type="match status" value="1"/>
</dbReference>
<evidence type="ECO:0000259" key="7">
    <source>
        <dbReference type="Pfam" id="PF01935"/>
    </source>
</evidence>
<keyword evidence="5 6" id="KW-0472">Membrane</keyword>
<dbReference type="AlphaFoldDB" id="A0AAJ4TLQ5"/>
<gene>
    <name evidence="9" type="ORF">KQR59_04045</name>
</gene>
<feature type="transmembrane region" description="Helical" evidence="6">
    <location>
        <begin position="62"/>
        <end position="81"/>
    </location>
</feature>
<dbReference type="GO" id="GO:0005886">
    <property type="term" value="C:plasma membrane"/>
    <property type="evidence" value="ECO:0007669"/>
    <property type="project" value="UniProtKB-SubCell"/>
</dbReference>
<keyword evidence="4 6" id="KW-1133">Transmembrane helix</keyword>
<comment type="subcellular location">
    <subcellularLocation>
        <location evidence="1">Cell membrane</location>
        <topology evidence="1">Multi-pass membrane protein</topology>
    </subcellularLocation>
</comment>
<keyword evidence="3 6" id="KW-0812">Transmembrane</keyword>
<evidence type="ECO:0000256" key="6">
    <source>
        <dbReference type="SAM" id="Phobius"/>
    </source>
</evidence>
<feature type="transmembrane region" description="Helical" evidence="6">
    <location>
        <begin position="159"/>
        <end position="181"/>
    </location>
</feature>
<accession>A0AAJ4TLQ5</accession>
<proteinExistence type="predicted"/>
<dbReference type="InterPro" id="IPR002789">
    <property type="entry name" value="HerA_central"/>
</dbReference>
<dbReference type="InterPro" id="IPR051539">
    <property type="entry name" value="T4SS-coupling_protein"/>
</dbReference>
<sequence>MKNQNISRNRSTISITFYLAVSLPIISCIVILLSYNIDELDMVLSTISSLVDYSGFKTDGGWYFRLLLLLPVISISHYIGFKMLQNQETTFEIQLLQGLSITLYTIIISIFFIGVGWVLAVYVTRAFSYMHFFGNPIERFNQIISVNPYLKAYDLLSNYIWTNIAIFYIALLVFIIIQFVLSKTLYAKKIEPFFAGHISHKANKNMKNEGLTSSEQEYNSLMSRVKDTKKYLPTKYFKKDQTFIAKDVDTNKPVYIDDGELFRKELPHFAIIGASGKGKGSFSQTFLCQMVLKGYPVVVFDPNDDTHMMKNLKDNAEKSNRNFHWINFKEYLTPQIDVLQKCNPYEFEELISSVFPYIEYKDSDGNYHNQFSRDVVFNYYVHELDNVECMYDLHQKIFNKYGEDALKSPNGELPQFVNEFLSLSKRLMVKVSKSISIKEAIEAGDVIYISCPRLNKRTELAVLCSMFMMRVVQILQYRDEDSKHVFMFMDEFPSFANLLVKESIEQLRKKACTMLINMTSFESLVGIRTDVDGQAVMNAIITNSIKLIYQQPNRKISKSISDMTGTKVVYKENKVIKRNSAMKEIEEVTETIKVPVEVNVFSATLIENLPSNVALMLSYGLPRIVQTEVFKYAPDVKFPTVLQAEPYSVNDSETNSEDDNDIMGAL</sequence>
<dbReference type="PANTHER" id="PTHR37937">
    <property type="entry name" value="CONJUGATIVE TRANSFER: DNA TRANSPORT"/>
    <property type="match status" value="1"/>
</dbReference>
<keyword evidence="2" id="KW-1003">Cell membrane</keyword>